<dbReference type="AlphaFoldDB" id="Q9TR69"/>
<name>Q9TR69_PIG</name>
<keyword id="KW-0903">Direct protein sequencing</keyword>
<reference key="1">
    <citation type="journal article" date="1995" name="Comp. Biochem. Physiol. B, Biochem. Mol. Biol.">
        <title>Pig plasma alpha-protease inhibitors PI2, PI3 and PI4 are members of the antichymotrypsin family.</title>
        <authorList>
            <person name="Stratil A."/>
            <person name="Cizova-Schroffelova D."/>
            <person name="Gabrisova E."/>
            <person name="Pavlik M."/>
            <person name="Coppieters W."/>
            <person name="Peelman L."/>
            <person name="Van de Weghe A."/>
            <person name="Bouquet Y."/>
        </authorList>
    </citation>
    <scope>PROTEIN SEQUENCE</scope>
</reference>
<organism>
    <name type="scientific">Sus scrofa</name>
    <name type="common">Pig</name>
    <dbReference type="NCBI Taxonomy" id="9823"/>
    <lineage>
        <taxon>Eukaryota</taxon>
        <taxon>Metazoa</taxon>
        <taxon>Chordata</taxon>
        <taxon>Craniata</taxon>
        <taxon>Vertebrata</taxon>
        <taxon>Euteleostomi</taxon>
        <taxon>Mammalia</taxon>
        <taxon>Eutheria</taxon>
        <taxon>Laurasiatheria</taxon>
        <taxon>Artiodactyla</taxon>
        <taxon>Suina</taxon>
        <taxon>Suidae</taxon>
        <taxon>Sus</taxon>
    </lineage>
</organism>
<sequence>ADDLASKIVTLKDQITKLPVHNTAVVSSNTDF</sequence>
<protein>
    <submittedName>
        <fullName>PI2 I alpha-protease inhibitor</fullName>
    </submittedName>
</protein>
<proteinExistence type="evidence at protein level"/>
<accession>Q9TR69</accession>